<evidence type="ECO:0000313" key="3">
    <source>
        <dbReference type="Proteomes" id="UP001221898"/>
    </source>
</evidence>
<sequence>MSFDESALRDAVENGHSPGEGPEGILLERMANLPADLYTASDFRGKFKKMRSKKRPTILQGKGRCSDTLFPQIPAETLSTWAAFVWLSEGEMGGCGLKPESRGDFTARRSRTPCQLIRNVRISTANLSAL</sequence>
<keyword evidence="3" id="KW-1185">Reference proteome</keyword>
<comment type="caution">
    <text evidence="2">The sequence shown here is derived from an EMBL/GenBank/DDBJ whole genome shotgun (WGS) entry which is preliminary data.</text>
</comment>
<reference evidence="2" key="1">
    <citation type="journal article" date="2023" name="Science">
        <title>Genome structures resolve the early diversification of teleost fishes.</title>
        <authorList>
            <person name="Parey E."/>
            <person name="Louis A."/>
            <person name="Montfort J."/>
            <person name="Bouchez O."/>
            <person name="Roques C."/>
            <person name="Iampietro C."/>
            <person name="Lluch J."/>
            <person name="Castinel A."/>
            <person name="Donnadieu C."/>
            <person name="Desvignes T."/>
            <person name="Floi Bucao C."/>
            <person name="Jouanno E."/>
            <person name="Wen M."/>
            <person name="Mejri S."/>
            <person name="Dirks R."/>
            <person name="Jansen H."/>
            <person name="Henkel C."/>
            <person name="Chen W.J."/>
            <person name="Zahm M."/>
            <person name="Cabau C."/>
            <person name="Klopp C."/>
            <person name="Thompson A.W."/>
            <person name="Robinson-Rechavi M."/>
            <person name="Braasch I."/>
            <person name="Lecointre G."/>
            <person name="Bobe J."/>
            <person name="Postlethwait J.H."/>
            <person name="Berthelot C."/>
            <person name="Roest Crollius H."/>
            <person name="Guiguen Y."/>
        </authorList>
    </citation>
    <scope>NUCLEOTIDE SEQUENCE</scope>
    <source>
        <strain evidence="2">NC1722</strain>
    </source>
</reference>
<dbReference type="Proteomes" id="UP001221898">
    <property type="component" value="Unassembled WGS sequence"/>
</dbReference>
<proteinExistence type="predicted"/>
<evidence type="ECO:0000313" key="2">
    <source>
        <dbReference type="EMBL" id="KAJ8404720.1"/>
    </source>
</evidence>
<evidence type="ECO:0000256" key="1">
    <source>
        <dbReference type="SAM" id="MobiDB-lite"/>
    </source>
</evidence>
<dbReference type="AlphaFoldDB" id="A0AAD7SLB2"/>
<dbReference type="EMBL" id="JAINUG010000052">
    <property type="protein sequence ID" value="KAJ8404720.1"/>
    <property type="molecule type" value="Genomic_DNA"/>
</dbReference>
<feature type="region of interest" description="Disordered" evidence="1">
    <location>
        <begin position="1"/>
        <end position="24"/>
    </location>
</feature>
<protein>
    <submittedName>
        <fullName evidence="2">Uncharacterized protein</fullName>
    </submittedName>
</protein>
<name>A0AAD7SLB2_9TELE</name>
<accession>A0AAD7SLB2</accession>
<organism evidence="2 3">
    <name type="scientific">Aldrovandia affinis</name>
    <dbReference type="NCBI Taxonomy" id="143900"/>
    <lineage>
        <taxon>Eukaryota</taxon>
        <taxon>Metazoa</taxon>
        <taxon>Chordata</taxon>
        <taxon>Craniata</taxon>
        <taxon>Vertebrata</taxon>
        <taxon>Euteleostomi</taxon>
        <taxon>Actinopterygii</taxon>
        <taxon>Neopterygii</taxon>
        <taxon>Teleostei</taxon>
        <taxon>Notacanthiformes</taxon>
        <taxon>Halosauridae</taxon>
        <taxon>Aldrovandia</taxon>
    </lineage>
</organism>
<feature type="compositionally biased region" description="Basic and acidic residues" evidence="1">
    <location>
        <begin position="1"/>
        <end position="13"/>
    </location>
</feature>
<gene>
    <name evidence="2" type="ORF">AAFF_G00335830</name>
</gene>